<keyword evidence="3" id="KW-1185">Reference proteome</keyword>
<dbReference type="PANTHER" id="PTHR33164:SF99">
    <property type="entry name" value="MARR FAMILY REGULATORY PROTEIN"/>
    <property type="match status" value="1"/>
</dbReference>
<dbReference type="Proteomes" id="UP001164305">
    <property type="component" value="Chromosome"/>
</dbReference>
<dbReference type="SUPFAM" id="SSF46785">
    <property type="entry name" value="Winged helix' DNA-binding domain"/>
    <property type="match status" value="1"/>
</dbReference>
<accession>A0ABY6G1H0</accession>
<dbReference type="InterPro" id="IPR000835">
    <property type="entry name" value="HTH_MarR-typ"/>
</dbReference>
<evidence type="ECO:0000313" key="3">
    <source>
        <dbReference type="Proteomes" id="UP001164305"/>
    </source>
</evidence>
<dbReference type="PANTHER" id="PTHR33164">
    <property type="entry name" value="TRANSCRIPTIONAL REGULATOR, MARR FAMILY"/>
    <property type="match status" value="1"/>
</dbReference>
<evidence type="ECO:0000259" key="1">
    <source>
        <dbReference type="PROSITE" id="PS50995"/>
    </source>
</evidence>
<organism evidence="2 3">
    <name type="scientific">Brachybacterium huguangmaarense</name>
    <dbReference type="NCBI Taxonomy" id="1652028"/>
    <lineage>
        <taxon>Bacteria</taxon>
        <taxon>Bacillati</taxon>
        <taxon>Actinomycetota</taxon>
        <taxon>Actinomycetes</taxon>
        <taxon>Micrococcales</taxon>
        <taxon>Dermabacteraceae</taxon>
        <taxon>Brachybacterium</taxon>
    </lineage>
</organism>
<dbReference type="InterPro" id="IPR039422">
    <property type="entry name" value="MarR/SlyA-like"/>
</dbReference>
<dbReference type="Pfam" id="PF01047">
    <property type="entry name" value="MarR"/>
    <property type="match status" value="1"/>
</dbReference>
<dbReference type="InterPro" id="IPR036390">
    <property type="entry name" value="WH_DNA-bd_sf"/>
</dbReference>
<reference evidence="2" key="1">
    <citation type="submission" date="2022-10" db="EMBL/GenBank/DDBJ databases">
        <title>Whole-Genome Sequencing of Brachybacterium huguangmaarense BRM-3, Isolated from Betula schmidtii.</title>
        <authorList>
            <person name="Haam D."/>
        </authorList>
    </citation>
    <scope>NUCLEOTIDE SEQUENCE</scope>
    <source>
        <strain evidence="2">BRM-3</strain>
    </source>
</reference>
<dbReference type="Gene3D" id="1.10.10.10">
    <property type="entry name" value="Winged helix-like DNA-binding domain superfamily/Winged helix DNA-binding domain"/>
    <property type="match status" value="1"/>
</dbReference>
<dbReference type="PROSITE" id="PS50995">
    <property type="entry name" value="HTH_MARR_2"/>
    <property type="match status" value="1"/>
</dbReference>
<proteinExistence type="predicted"/>
<feature type="domain" description="HTH marR-type" evidence="1">
    <location>
        <begin position="28"/>
        <end position="165"/>
    </location>
</feature>
<dbReference type="EMBL" id="CP107020">
    <property type="protein sequence ID" value="UYG17043.1"/>
    <property type="molecule type" value="Genomic_DNA"/>
</dbReference>
<dbReference type="SMART" id="SM00347">
    <property type="entry name" value="HTH_MARR"/>
    <property type="match status" value="1"/>
</dbReference>
<dbReference type="RefSeq" id="WP_263594253.1">
    <property type="nucleotide sequence ID" value="NZ_CP107020.1"/>
</dbReference>
<dbReference type="InterPro" id="IPR036388">
    <property type="entry name" value="WH-like_DNA-bd_sf"/>
</dbReference>
<protein>
    <submittedName>
        <fullName evidence="2">MarR family transcriptional regulator</fullName>
    </submittedName>
</protein>
<sequence>MTETTTEPADATTRPSRDDVQWLGESEQIAWRTFIFGATSILDRLSQLLESDPRIDLTLSEYEILVRLSESEHHRMRMSDLADRVVHSRSRLTHTVSRMEKRGLLARVRCVADGRGREAALTDEGMALLERAAPIHVQSVRDVLLDPLGHDDFLELGRIVGRTLGHEVPCLPASTSHGR</sequence>
<evidence type="ECO:0000313" key="2">
    <source>
        <dbReference type="EMBL" id="UYG17043.1"/>
    </source>
</evidence>
<name>A0ABY6G1H0_9MICO</name>
<gene>
    <name evidence="2" type="ORF">BRM3_00980</name>
</gene>